<dbReference type="Pfam" id="PF12833">
    <property type="entry name" value="HTH_18"/>
    <property type="match status" value="1"/>
</dbReference>
<proteinExistence type="predicted"/>
<dbReference type="InterPro" id="IPR020449">
    <property type="entry name" value="Tscrpt_reg_AraC-type_HTH"/>
</dbReference>
<gene>
    <name evidence="5" type="ordered locus">Cpin_4836</name>
</gene>
<name>A0A979GZ44_CHIPD</name>
<evidence type="ECO:0000256" key="3">
    <source>
        <dbReference type="ARBA" id="ARBA00023163"/>
    </source>
</evidence>
<evidence type="ECO:0000313" key="6">
    <source>
        <dbReference type="Proteomes" id="UP000002215"/>
    </source>
</evidence>
<dbReference type="InterPro" id="IPR018060">
    <property type="entry name" value="HTH_AraC"/>
</dbReference>
<keyword evidence="2" id="KW-0238">DNA-binding</keyword>
<organism evidence="5 6">
    <name type="scientific">Chitinophaga pinensis (strain ATCC 43595 / DSM 2588 / LMG 13176 / NBRC 15968 / NCIMB 11800 / UQM 2034)</name>
    <dbReference type="NCBI Taxonomy" id="485918"/>
    <lineage>
        <taxon>Bacteria</taxon>
        <taxon>Pseudomonadati</taxon>
        <taxon>Bacteroidota</taxon>
        <taxon>Chitinophagia</taxon>
        <taxon>Chitinophagales</taxon>
        <taxon>Chitinophagaceae</taxon>
        <taxon>Chitinophaga</taxon>
    </lineage>
</organism>
<keyword evidence="3" id="KW-0804">Transcription</keyword>
<evidence type="ECO:0000313" key="5">
    <source>
        <dbReference type="EMBL" id="ACU62270.1"/>
    </source>
</evidence>
<dbReference type="SUPFAM" id="SSF46689">
    <property type="entry name" value="Homeodomain-like"/>
    <property type="match status" value="1"/>
</dbReference>
<sequence>MADNIIQINSISKLHDIYDCGKPQHPLISIIDLSAINHQLFDKDVAFSMSFYTISCKQFKGWFNYGRQTYDFSEGSLMFTAPDQVLRSGPDIPIEEGWALFFHPDLIHGTELGRTIQQYTFFRYDLNEALHISDEEKIILQDCIAKIKREYGQHIDKHTEGLIIKNIELLLSYCERFYDRQFYTRRKASNDIVQRFESLLADYFSQDDLAERGLPDVKYLAGQLNISTSYLSDLLNKYTGKTAQEHIHLQLVDKAKSLLLGTEKQVSEIAYELGFLYPSHFTKLFKTSTGLSPREYRTGN</sequence>
<evidence type="ECO:0000256" key="2">
    <source>
        <dbReference type="ARBA" id="ARBA00023125"/>
    </source>
</evidence>
<dbReference type="GO" id="GO:0043565">
    <property type="term" value="F:sequence-specific DNA binding"/>
    <property type="evidence" value="ECO:0007669"/>
    <property type="project" value="InterPro"/>
</dbReference>
<dbReference type="InterPro" id="IPR009057">
    <property type="entry name" value="Homeodomain-like_sf"/>
</dbReference>
<dbReference type="EMBL" id="CP001699">
    <property type="protein sequence ID" value="ACU62270.1"/>
    <property type="molecule type" value="Genomic_DNA"/>
</dbReference>
<dbReference type="PANTHER" id="PTHR43280">
    <property type="entry name" value="ARAC-FAMILY TRANSCRIPTIONAL REGULATOR"/>
    <property type="match status" value="1"/>
</dbReference>
<dbReference type="RefSeq" id="WP_012792438.1">
    <property type="nucleotide sequence ID" value="NC_013132.1"/>
</dbReference>
<evidence type="ECO:0000256" key="1">
    <source>
        <dbReference type="ARBA" id="ARBA00023015"/>
    </source>
</evidence>
<dbReference type="PANTHER" id="PTHR43280:SF32">
    <property type="entry name" value="TRANSCRIPTIONAL REGULATORY PROTEIN"/>
    <property type="match status" value="1"/>
</dbReference>
<evidence type="ECO:0000259" key="4">
    <source>
        <dbReference type="PROSITE" id="PS01124"/>
    </source>
</evidence>
<dbReference type="GO" id="GO:0003700">
    <property type="term" value="F:DNA-binding transcription factor activity"/>
    <property type="evidence" value="ECO:0007669"/>
    <property type="project" value="InterPro"/>
</dbReference>
<feature type="domain" description="HTH araC/xylS-type" evidence="4">
    <location>
        <begin position="194"/>
        <end position="299"/>
    </location>
</feature>
<protein>
    <submittedName>
        <fullName evidence="5">Transcriptional regulator, AraC family</fullName>
    </submittedName>
</protein>
<accession>A0A979GZ44</accession>
<keyword evidence="1" id="KW-0805">Transcription regulation</keyword>
<dbReference type="KEGG" id="cpi:Cpin_4836"/>
<dbReference type="OrthoDB" id="9816214at2"/>
<reference evidence="5 6" key="2">
    <citation type="journal article" date="2010" name="Stand. Genomic Sci.">
        <title>Complete genome sequence of Chitinophaga pinensis type strain (UQM 2034).</title>
        <authorList>
            <person name="Glavina Del Rio T."/>
            <person name="Abt B."/>
            <person name="Spring S."/>
            <person name="Lapidus A."/>
            <person name="Nolan M."/>
            <person name="Tice H."/>
            <person name="Copeland A."/>
            <person name="Cheng J.F."/>
            <person name="Chen F."/>
            <person name="Bruce D."/>
            <person name="Goodwin L."/>
            <person name="Pitluck S."/>
            <person name="Ivanova N."/>
            <person name="Mavromatis K."/>
            <person name="Mikhailova N."/>
            <person name="Pati A."/>
            <person name="Chen A."/>
            <person name="Palaniappan K."/>
            <person name="Land M."/>
            <person name="Hauser L."/>
            <person name="Chang Y.J."/>
            <person name="Jeffries C.D."/>
            <person name="Chain P."/>
            <person name="Saunders E."/>
            <person name="Detter J.C."/>
            <person name="Brettin T."/>
            <person name="Rohde M."/>
            <person name="Goker M."/>
            <person name="Bristow J."/>
            <person name="Eisen J.A."/>
            <person name="Markowitz V."/>
            <person name="Hugenholtz P."/>
            <person name="Kyrpides N.C."/>
            <person name="Klenk H.P."/>
            <person name="Lucas S."/>
        </authorList>
    </citation>
    <scope>NUCLEOTIDE SEQUENCE [LARGE SCALE GENOMIC DNA]</scope>
    <source>
        <strain evidence="6">ATCC 43595 / DSM 2588 / LMG 13176 / NBRC 15968 / NCIMB 11800 / UQM 2034</strain>
    </source>
</reference>
<dbReference type="SMART" id="SM00342">
    <property type="entry name" value="HTH_ARAC"/>
    <property type="match status" value="1"/>
</dbReference>
<dbReference type="PRINTS" id="PR00032">
    <property type="entry name" value="HTHARAC"/>
</dbReference>
<dbReference type="Gene3D" id="1.10.10.60">
    <property type="entry name" value="Homeodomain-like"/>
    <property type="match status" value="2"/>
</dbReference>
<dbReference type="Proteomes" id="UP000002215">
    <property type="component" value="Chromosome"/>
</dbReference>
<reference evidence="6" key="1">
    <citation type="submission" date="2009-08" db="EMBL/GenBank/DDBJ databases">
        <title>The complete genome of Chitinophaga pinensis DSM 2588.</title>
        <authorList>
            <consortium name="US DOE Joint Genome Institute (JGI-PGF)"/>
            <person name="Lucas S."/>
            <person name="Copeland A."/>
            <person name="Lapidus A."/>
            <person name="Glavina del Rio T."/>
            <person name="Dalin E."/>
            <person name="Tice H."/>
            <person name="Bruce D."/>
            <person name="Goodwin L."/>
            <person name="Pitluck S."/>
            <person name="Kyrpides N."/>
            <person name="Mavromatis K."/>
            <person name="Ivanova N."/>
            <person name="Mikhailova N."/>
            <person name="Sims D."/>
            <person name="Meinche L."/>
            <person name="Brettin T."/>
            <person name="Detter J.C."/>
            <person name="Han C."/>
            <person name="Larimer F."/>
            <person name="Land M."/>
            <person name="Hauser L."/>
            <person name="Markowitz V."/>
            <person name="Cheng J.-F."/>
            <person name="Hugenholtz P."/>
            <person name="Woyke T."/>
            <person name="Wu D."/>
            <person name="Spring S."/>
            <person name="Klenk H.-P."/>
            <person name="Eisen J.A."/>
        </authorList>
    </citation>
    <scope>NUCLEOTIDE SEQUENCE [LARGE SCALE GENOMIC DNA]</scope>
    <source>
        <strain evidence="6">ATCC 43595 / DSM 2588 / LMG 13176 / NBRC 15968 / NCIMB 11800 / UQM 2034</strain>
    </source>
</reference>
<dbReference type="PROSITE" id="PS01124">
    <property type="entry name" value="HTH_ARAC_FAMILY_2"/>
    <property type="match status" value="1"/>
</dbReference>
<dbReference type="AlphaFoldDB" id="A0A979GZ44"/>